<dbReference type="InterPro" id="IPR020845">
    <property type="entry name" value="AMP-binding_CS"/>
</dbReference>
<evidence type="ECO:0000256" key="1">
    <source>
        <dbReference type="ARBA" id="ARBA00001957"/>
    </source>
</evidence>
<comment type="cofactor">
    <cofactor evidence="1">
        <name>pantetheine 4'-phosphate</name>
        <dbReference type="ChEBI" id="CHEBI:47942"/>
    </cofactor>
</comment>
<evidence type="ECO:0000313" key="8">
    <source>
        <dbReference type="EMBL" id="MDV6229799.1"/>
    </source>
</evidence>
<dbReference type="InterPro" id="IPR045851">
    <property type="entry name" value="AMP-bd_C_sf"/>
</dbReference>
<dbReference type="PANTHER" id="PTHR45527:SF1">
    <property type="entry name" value="FATTY ACID SYNTHASE"/>
    <property type="match status" value="1"/>
</dbReference>
<name>A0ABU4AU95_9NOCA</name>
<dbReference type="PROSITE" id="PS00012">
    <property type="entry name" value="PHOSPHOPANTETHEINE"/>
    <property type="match status" value="6"/>
</dbReference>
<evidence type="ECO:0000256" key="3">
    <source>
        <dbReference type="ARBA" id="ARBA00022553"/>
    </source>
</evidence>
<dbReference type="InterPro" id="IPR036736">
    <property type="entry name" value="ACP-like_sf"/>
</dbReference>
<feature type="domain" description="Carrier" evidence="7">
    <location>
        <begin position="1680"/>
        <end position="1755"/>
    </location>
</feature>
<keyword evidence="9" id="KW-1185">Reference proteome</keyword>
<dbReference type="Gene3D" id="2.30.38.10">
    <property type="entry name" value="Luciferase, Domain 3"/>
    <property type="match status" value="6"/>
</dbReference>
<dbReference type="InterPro" id="IPR000873">
    <property type="entry name" value="AMP-dep_synth/lig_dom"/>
</dbReference>
<dbReference type="Gene3D" id="3.40.50.12780">
    <property type="entry name" value="N-terminal domain of ligase-like"/>
    <property type="match status" value="1"/>
</dbReference>
<dbReference type="SUPFAM" id="SSF47336">
    <property type="entry name" value="ACP-like"/>
    <property type="match status" value="6"/>
</dbReference>
<dbReference type="InterPro" id="IPR006162">
    <property type="entry name" value="Ppantetheine_attach_site"/>
</dbReference>
<evidence type="ECO:0000256" key="2">
    <source>
        <dbReference type="ARBA" id="ARBA00022450"/>
    </source>
</evidence>
<evidence type="ECO:0000256" key="5">
    <source>
        <dbReference type="ARBA" id="ARBA00023194"/>
    </source>
</evidence>
<dbReference type="NCBIfam" id="TIGR01733">
    <property type="entry name" value="AA-adenyl-dom"/>
    <property type="match status" value="6"/>
</dbReference>
<dbReference type="Pfam" id="PF13193">
    <property type="entry name" value="AMP-binding_C"/>
    <property type="match status" value="6"/>
</dbReference>
<dbReference type="Pfam" id="PF00550">
    <property type="entry name" value="PP-binding"/>
    <property type="match status" value="6"/>
</dbReference>
<feature type="domain" description="Carrier" evidence="7">
    <location>
        <begin position="622"/>
        <end position="697"/>
    </location>
</feature>
<dbReference type="InterPro" id="IPR001242">
    <property type="entry name" value="Condensation_dom"/>
</dbReference>
<dbReference type="Pfam" id="PF00501">
    <property type="entry name" value="AMP-binding"/>
    <property type="match status" value="7"/>
</dbReference>
<evidence type="ECO:0000256" key="4">
    <source>
        <dbReference type="ARBA" id="ARBA00022737"/>
    </source>
</evidence>
<evidence type="ECO:0000313" key="9">
    <source>
        <dbReference type="Proteomes" id="UP001185899"/>
    </source>
</evidence>
<dbReference type="InterPro" id="IPR009081">
    <property type="entry name" value="PP-bd_ACP"/>
</dbReference>
<feature type="domain" description="Carrier" evidence="7">
    <location>
        <begin position="3796"/>
        <end position="3871"/>
    </location>
</feature>
<dbReference type="PROSITE" id="PS00455">
    <property type="entry name" value="AMP_BINDING"/>
    <property type="match status" value="6"/>
</dbReference>
<dbReference type="Gene3D" id="3.40.50.980">
    <property type="match status" value="12"/>
</dbReference>
<dbReference type="InterPro" id="IPR010071">
    <property type="entry name" value="AA_adenyl_dom"/>
</dbReference>
<organism evidence="8 9">
    <name type="scientific">Rhodococcus cercidiphylli</name>
    <dbReference type="NCBI Taxonomy" id="489916"/>
    <lineage>
        <taxon>Bacteria</taxon>
        <taxon>Bacillati</taxon>
        <taxon>Actinomycetota</taxon>
        <taxon>Actinomycetes</taxon>
        <taxon>Mycobacteriales</taxon>
        <taxon>Nocardiaceae</taxon>
        <taxon>Rhodococcus</taxon>
    </lineage>
</organism>
<evidence type="ECO:0000259" key="7">
    <source>
        <dbReference type="PROSITE" id="PS50075"/>
    </source>
</evidence>
<accession>A0ABU4AU95</accession>
<keyword evidence="2" id="KW-0596">Phosphopantetheine</keyword>
<dbReference type="InterPro" id="IPR023213">
    <property type="entry name" value="CAT-like_dom_sf"/>
</dbReference>
<feature type="domain" description="Carrier" evidence="7">
    <location>
        <begin position="6403"/>
        <end position="6478"/>
    </location>
</feature>
<dbReference type="SUPFAM" id="SSF52777">
    <property type="entry name" value="CoA-dependent acyltransferases"/>
    <property type="match status" value="14"/>
</dbReference>
<dbReference type="Gene3D" id="3.30.300.30">
    <property type="match status" value="6"/>
</dbReference>
<dbReference type="EMBL" id="JAWLKE010000002">
    <property type="protein sequence ID" value="MDV6229799.1"/>
    <property type="molecule type" value="Genomic_DNA"/>
</dbReference>
<feature type="region of interest" description="Disordered" evidence="6">
    <location>
        <begin position="6976"/>
        <end position="6995"/>
    </location>
</feature>
<dbReference type="Gene3D" id="1.10.1200.10">
    <property type="entry name" value="ACP-like"/>
    <property type="match status" value="6"/>
</dbReference>
<dbReference type="Gene3D" id="3.30.559.30">
    <property type="entry name" value="Nonribosomal peptide synthetase, condensation domain"/>
    <property type="match status" value="7"/>
</dbReference>
<dbReference type="InterPro" id="IPR020806">
    <property type="entry name" value="PKS_PP-bd"/>
</dbReference>
<dbReference type="SUPFAM" id="SSF56801">
    <property type="entry name" value="Acetyl-CoA synthetase-like"/>
    <property type="match status" value="7"/>
</dbReference>
<protein>
    <submittedName>
        <fullName evidence="8">Non-ribosomal peptide synthase/polyketide synthase</fullName>
    </submittedName>
</protein>
<dbReference type="NCBIfam" id="NF004282">
    <property type="entry name" value="PRK05691.1"/>
    <property type="match status" value="7"/>
</dbReference>
<reference evidence="8 9" key="1">
    <citation type="submission" date="2023-10" db="EMBL/GenBank/DDBJ databases">
        <title>Development of a sustainable strategy for remediation of hydrocarbon-contaminated territories based on the waste exchange concept.</title>
        <authorList>
            <person name="Krivoruchko A."/>
        </authorList>
    </citation>
    <scope>NUCLEOTIDE SEQUENCE [LARGE SCALE GENOMIC DNA]</scope>
    <source>
        <strain evidence="8 9">IEGM 1322</strain>
    </source>
</reference>
<gene>
    <name evidence="8" type="ORF">R3P95_04505</name>
</gene>
<dbReference type="NCBIfam" id="TIGR01720">
    <property type="entry name" value="NRPS-para261"/>
    <property type="match status" value="1"/>
</dbReference>
<dbReference type="RefSeq" id="WP_317547402.1">
    <property type="nucleotide sequence ID" value="NZ_JAWLKE010000002.1"/>
</dbReference>
<keyword evidence="3" id="KW-0597">Phosphoprotein</keyword>
<dbReference type="CDD" id="cd19543">
    <property type="entry name" value="DCL_NRPS"/>
    <property type="match status" value="1"/>
</dbReference>
<dbReference type="NCBIfam" id="NF003417">
    <property type="entry name" value="PRK04813.1"/>
    <property type="match status" value="8"/>
</dbReference>
<dbReference type="Gene3D" id="3.30.559.10">
    <property type="entry name" value="Chloramphenicol acetyltransferase-like domain"/>
    <property type="match status" value="7"/>
</dbReference>
<dbReference type="PROSITE" id="PS50075">
    <property type="entry name" value="CARRIER"/>
    <property type="match status" value="6"/>
</dbReference>
<feature type="domain" description="Carrier" evidence="7">
    <location>
        <begin position="2733"/>
        <end position="2808"/>
    </location>
</feature>
<dbReference type="InterPro" id="IPR025110">
    <property type="entry name" value="AMP-bd_C"/>
</dbReference>
<keyword evidence="5" id="KW-0045">Antibiotic biosynthesis</keyword>
<dbReference type="InterPro" id="IPR042099">
    <property type="entry name" value="ANL_N_sf"/>
</dbReference>
<dbReference type="CDD" id="cd17646">
    <property type="entry name" value="A_NRPS_AB3403-like"/>
    <property type="match status" value="5"/>
</dbReference>
<dbReference type="Pfam" id="PF00668">
    <property type="entry name" value="Condensation"/>
    <property type="match status" value="7"/>
</dbReference>
<comment type="caution">
    <text evidence="8">The sequence shown here is derived from an EMBL/GenBank/DDBJ whole genome shotgun (WGS) entry which is preliminary data.</text>
</comment>
<feature type="compositionally biased region" description="Low complexity" evidence="6">
    <location>
        <begin position="6976"/>
        <end position="6987"/>
    </location>
</feature>
<dbReference type="PANTHER" id="PTHR45527">
    <property type="entry name" value="NONRIBOSOMAL PEPTIDE SYNTHETASE"/>
    <property type="match status" value="1"/>
</dbReference>
<feature type="domain" description="Carrier" evidence="7">
    <location>
        <begin position="4860"/>
        <end position="4934"/>
    </location>
</feature>
<dbReference type="Proteomes" id="UP001185899">
    <property type="component" value="Unassembled WGS sequence"/>
</dbReference>
<sequence length="7250" mass="775139">MAVGRRSDAALTVEDLPRLVRSVAAVEPDRVALTHLGTELTYARLDEEITTLDAAMGGVLGPDALVPVVLSNTLAGLIEATEGGLDAVVSTVVADAVSVLGDDESTSSSAHPEAATLYALFADQAERTPDAPALVFGDDTRTYAEFAASVERLARVLIARGVGPDSAVGLSIRRSFDLLVGMYAVSAAGGAYVPLDPDHPVDRLGYVLDIATPVLVLTTTNDIPQLPEGTATVLVDELDLTDVPGGRITDADRLSALTEDDLAYVIFTSGSTGRPKGVAVSHRAIVANISWRQREYSMSAADVVLQKTPFTFDVSVWEFFWPLQIGATLVIAEPEGHRDPAYLARVIGERGVSVTHFVPSMLSVYVAEPTAAQADSLRMVFASGEALPARTVNAFHEISNAELHNLYGPTEAAVDVTYYRTQQVEEASVPIGAAVDDTDLYVLDEGLRRSPRGVEGELYLAGVQLARGYLGRTDLTADRFVADPFGEPGDRMYRTGDLVRRRGDGLIEYIGRTDFQVKLRGLRIELGEIESALLAEPEVTQAAVLLHSSEQSEQQLVGYVVSTDSDLDHDGLADAVRRRMPEYMVPSVFVVLDEFPLNASGKLDRKALPAPDFASLAREYRAPSTETESALVAIFETVLGIDRIGVDDDFFALGGNSLNATRVIARVNAELGTAVDVRSFFDAPTVAELAAAVDAAGSTHARPALVAQQRPERVPLSLAQQRMWFLNQFEPESAVNNIPVAIALSGELDFTALQSALVDVLDRHESLRTVYPDHDGIGFQQVLESDSVAVELERATATDADVPAVLLEFALRPFDLAVQLPFRAVLLETSETEHVLAFVVHHIAADGFSMGPLTRDVVAAYMARTDGQEPQWAPLEVQYADFTLWQRAVLGSEDDPESLISAQENYWRHQLGGAPDQLELPTDRPRPAVATTNGGTHTFEIDAELVRALERLGRDHNATTFMVVHAALAVLLAKLAAADDISIGTPVAGRGDAALDDVVGMFVNTLVLRTEVDPRTSFDDLLRETREVDLAAFSHAEVPFERLVDVLAPVRSQARHPLFQVMLTFQNLDRTSVELPGLTIAAVDYEADLAKFDLQVTLWDSAPAGSEPAGLTVALTYAADLFEKSTMARFGERFVRVLRAITAAPTAAVGEIDLLDSVERKSVLAFGSGPAHEIPGGTTLVGQFDARVEQTPDAQALVFEDVRLTYAELDARANRLARYLLSVGVGTDSTVGLAVGRSIELLVGMYAIVKAGAAYVPIDPGQPSERNEYIVSTASPVRVLSSTRDHVEFPGVETVDIDIVDVSEFSSAPVTDAERTAPLRADNLAYVIFTSGSTGRPKGVGVSHAAIVNRLSWMQHEYPLGPQDVVLQKTPATFDVSVWEFFWAFQVGASVVVAVPEGHRDPSYLLDVIAREHVSVVHFVPSMMSVFAPEAQRRPDAGASLRTVFASGEALAPATAHSLRRALPQVTVHNLYGPTEAAVDVTYHVVSDADIAVVPIGSPVWNTDVRVLDSSLRPVPVGVSGELYLSGVQLARGYVSRPDLTADRFVADPFAVGGARMYRTGDVVRWLPAGELEYVGRSDFQVKLRGLRIELGEIESALLDLPEIAQAVVLVRREQLVAYVVPTDGPVDADRIRTALRGRLAEYMVPSTVVELTEFPLGGSGKLDRKALPDPEFEATPYRAPSNPVEEIVAKVFGAVLGLDRVGVDDDFFALGGNSLVATQVAARLGAELGTTVPVRTMFEAGTVAALAAALESHVGHGASAPLVAQERPERIPLSLAQQRMWFLNRFEPESAVNNIPVAIRLTGALDTAALNAAVVDVLDRHEALRTVYPSVDGAGHQVILPAESVAPDLTPTAPSADGAVADLIAFASEGFDVTQSIPLRAKLFRVTDDEYVLVVVVHHISADGWSMGPLTRDVMTAYLARVAGEAPQWTPLSVQYADFALWQRAVLGDDADPSSLMAAQASYWRSALADLPSELTLPYDRPRPAVQSYSGGRFQFDIDADLRASLDDLARSTGTTLFMVLHGALALFLARMSTSDDVAVGTAVAGRGEAVLDDVIGMFVNTLVLRTSVDRSKGFTDLLGHVRDVDLDAFAHADIPFERLVDLLEPERTTARHPLFQVAIAFENLPPSEFQLPGLTVSAVDVEVDTAKFDLSLTLHEKADGAGLSAGFLYARDLFDENTIEVFSRRFRWLLEAIVATPNTPVGDLSILYDDEYDRLTHVHGDDVLAGGTLAEIFAAGAALDPSATAIRYEGRSISYAELDATSSQLARVLIERGAGPESVVALGFQRSYFMVLAVWAVAKSGAAHLPVDPTYPQDRIAHMVSDSEAVLGLTTRAHADRLAGGQQGPVWLSVDDEEFVAEVRTRSAEPVTDADRLRPVTFQNPAYVIYTSGSTGKPKGVVVTHAGLGGVLDAATDLYHLKPASKFLHVCSPNFDPSVLEWMAAFSVGATLVVVPASILGGTELSDLLQSEQVTHAIITPAVLGTMDPHGIDSLEVLSVGGDVTTPELLARWAGDRKYFNGYGPTETTIISSFAELTPGEPITIGRPIHGMSVLILDSRLEPVPTGVAGDLYLSGGALARGYLGRPGLSSERFVANPYGIDGARMYRTGDVVRWTDDLQLQFVGRTDFQVKVRGFRIELGEIDSALTAVPEVDFAVTLGHELPSGVTTLVSYVLPTRGSVVDVDELTAFVGKSLPAYMIPSSIIVLDAVPLTPVGKLDRAALPAPVFEAREFRAPTTAVEEIVAGVFADVLHIDRVGLDDDFFALGGNSLIATQVVSRLGAALDTVVPVRALFESSTVAALVAHVESAVGSGGRAALVAGPRPERPPLSPAQQRYWFLNQFDTTSSVDNIPFAVRLSGELDVAALQSAVRDVVERHESLRTRYPDSAQGPFQQVLPASDVPMDLAVRDVAGANVVAAVTEFFGRGFDVTVEVPVDARVFRVGENEHVLAFAVHHVSADGASMGPLAVDVMTAYTARSAGSAPDWEPLDVQYVDFALWQRTVLGSESDPDSVAAQQVSFWKDALAELPDQLVLPTDRPRPPAQSFRGDAVRFTVDADTHAALAELGRTEQASLFMVVHSAFAVLLARLSGSEDIAVGTPIAGRGERALDSMIGMFVNTLVFRSTVESSMTFRQLLAQARERDLAAFAHSDVPFERLVEVLNPVRSTARNPLFQVGLSFQNLAESTFELPGLTVSAVEADAVTAKTDLQLSISDRYDQDGSPAELSAEFSYATDLFDRATVETFADRFVRLLAAVAEDPSAVIGDLALLSPEEHTRIVRTWNDTDHDVDASQTLVSLFDRQVQAQPDAIAVVHAGESLSYAEFDRRINRLARVLIGAGVGPQVTVALAIRRSVDLLVAMYAVAKAGGAYVPIDPDQPADRNAYILEVAAPALVLSTSRDDVDVESIPVLRVDTDPRLLGAEVSDAPVTDSERTSPLRPANTAYVIFTSGSTGRPKGVAVGHAAIVNQLLWQSAHYGLGNTDRVLLKTAATFDLSVWEFWVATVSGGAIVVADAEGHRDPAYLVDLMDRESVTTLHTVPSVLDALITASAGVLPRHLSRILAIGEALPVATAERALRSSAARLDNLYGPTEAAVSVTAHRVSTVDGTTVPIGGPEWNTRVYVLDSRLAPVPVGVAGELYLAGAQLADGYFARPDLSAERFVADPFTPGGRLYRTGDLVSWCADGELEYVGRTDFQVKIRGFRIELGDIDAALGSLDEIRDVAVIALADTGSGARLVAYLVPADGVTLDQDGIRRALAERLPSYMIPSAFVILDALPRNTNGKLDRQALPEPQFETAEFRAPTNPVEEAVAAVFAEVLSVERVGLDDDFFALGGNSLIATQVVSRLGAALDTQVPVRSIFESPTVQSLARAIESEVGTGARRALTARTRPDSVPLSMAQQRMWFLSQFDPTSAVNNIPVAIRLSGSVDVDALVSAVHDVLARHEILRTVYPEVDGRGQQVVLGTAESGVTVVVDDVDESSIEQSLRDFVSAGFDVTRAVPVRIRILRVSETEHVLAFVAHHIAADGFSMGPLTRDVMVAYTARAAGESPQWAPLPVQYADYALWQREVLGSEDDPDSPLAKQLAYWTSALAGAPAQLDLATDRPRPAVASYRGAAYNFSIDSTLQSNIARAARAENATNFMVVHTALAVLLGAMAGTDDVTIGTPVAGRGDADLDELVGMFVNTLALRTAMNPAATLREQLAAVREADLGAFGHADVPFERLVDELAPDRSQARHPIFQVMLTFQNLNRQTLALPGLSVEGIDLGSAFAKFDLQVTLWENVDRSGAPAGIDVQFDYATDLFDESSMASLGRRLVRVLHALTDAPDAVVGDIDILEEGERTRVLEEWNATAHEVDPGATLVSLFEARVATSPDNIATSFADDRVTYREFSERVNALARLLIAEGVGPETVVATAMRRSNDMLTGIYAVLAAGGAYVPVDPDLPAERIGYILDTAAPVVLLTTEHDGTSLVTDAARILVDTVDTTGLSTAPVTDGERTAPLRPADTAYVIFTSGSTGRPKGVAVSHEAIVNRLLWMQDEYRLTEQDKVLQKTPVTFDVSVWELFWPLQIGAELVIAVPDGHRDPAYLVSTVAERGITVAHFVPSLLAVFAAADGVSDCTGLRAVFASGEALPASVASALRAALPATELHNLYGPTEAAVDVTYHCVVPADVASVPIGAPVWNTRVTVLDARLHPVPVGVPGELYLAGRQLARGYLGRPDLTADRFVADPHGNAGSRMYRTGDLVRWNADGELEYLGRTDFQVKLRGLRIELGEIEAALTADPSVDQAVVLVRRTPSAGELLVGYVVPVAGETIDTAAVTTSVATLVPEYMVPAGLVVLDALPLGPNGKLDRRALPEPEFGSDAEFRTATTDTERVIAEVFADVLGLDTVGVDDSFFALGGDSIVSIQLVSRAKARGIQFGPRDVFERKTVAGLAEVAVIVGEGADAVVLEELDGGGVGWMPLPPFGVAMIERGGGWSRFHQAVTLELPLGIDRAGILATVTAVVDRHDVLRSTLVHDDRGWGLEVAGTGAVDVDALLTRADTDSAATVFDDAVGTLDPTAGRMLALVWVDRGPDEAGTLTVAAHHLVIDGVSWRILVPDFVSAWAQVSGGVDPSLPEVGTSMRRWTHALVDAAASEARLAELPLWRSIADTEDPVLGDRPFDPAVDVVATLERVNIELAPDVTRTLLTTVPEIFRGGVGDGLLAGLAMAVTRLRSERGVTAPATLVQLEGHGREEAVVPGADLGRTVGWLTSLFPVRLDLTGIDVDAAFAGGPQLGDAVKAVKEQMLALPDRGMGWGLLRYLNSETAAELVELGTGQISFNYLGRVDTGEVPDEMKSLGWLPAAHGELSAPGDPDMAANKTIDINAIVLDTDEGGVLSASFAFPTGAVSADTVERLAGLWSDALSALATYSEAPGSGGLTPSDVPLVRLSQSDISSFEGRYPELTDIWSLSPLQQGLLFHALFADASIDVYTMQVVLDLAGEVDAERLHRAAQTLLDRYENLRTSFTATADGETVQIVQQNVRLPWNTLDLSHLDGLERDAALVDALAADQRRHFDVSTAPLLRFLLVRITPTTYKLAMTNHHVLLDGWSLPLVMKELLYLYAAQSSTASMPRVRSYRSYLAWLDRQDPAVSLSAWTRALDGVEEPTFVAQPSVGREISSRSAEAEKSVDVDTTAALVALGGRLGVTVNTLVQAAYGLLIAHVTGRTDVVFGATVSGRPAALPGVESMIGLFINTIPVRVRFDPADTVENYLVRIQGEQADLLDHHHVGLVDIQRAIGVGNLFDTLTIFESYPVDEAQLTQQAAAIDGMTVEGVSSNDNTHYPLTLLVVAEDRISFTLKYISDLFDPAYIDSVLARLVGILETFVSDTTVAVGDIDLLGSAERTRVIETWNDTAHEVDAGVMLTEQFRARVAANPDATAVVFEDATVTYAEFSDRVNCLARHLVSLGVGPQSLVALGMRRGIDLMVGIYAVLEAGGAYVPIDPDHPADRIEYILDTAEPVVVLSTSHDREGLPERFPILELDTVGLTGYPNGALTDADRLAPVRPGNTAYVIFTSGSTGRPKGVAVSHRAVVNEMAWMVHQYSLDENDVYLQKTATTFDVSLWGFFLPLWVGATVVLATPDGHRDPEYVAERIARHGVTVTDFVPSMLTVFAAYATEEQCRSLRHVYVVGEALPPETVTDFRAITSAGIHNLYGPTEAAVTVTFWETEPEDVSTVPIGAPEWNTQAYVLDGRLHPVAAGTAGELYLAGTQLADGYLGRVDLTMDRFVANPFSAAGERMYRTGDLVRWRPGPDAVGVLEYIGRTDFQVKFRGQRIELGEIETALLAHPDVNQATAVVATTGAGDQLVGYVVPAPGSTLDPAEVRTFVGGALPKYMVPATVMVLAEFPLNTSGKLDRKALPEPVFEVREFRAPATPVEEIVAEIYAELLGVQRVGSNDDFFDLGGNSLIATRVAARVSAALGKKVGVRDLFEASTVAALAARAESRIDDANDVPLRRRPAGQTVPLSLAQQRMWVLNRLDPESGAYNMPLALRLRGELDVAALQTAVSSTVERHEALRTRYPEDANGSPYQEFVDAGSVVPDLTPIDAPNDSDTAERIRALVYEGFDVTVAPPVRGALFRFGPDEYVFVIVMHHISGDGASMAPLARDVMTAYLAAASGTDYTPEPLTVQYADFAVWQRQVLGSDSDPTSILSQQLAFWADELSGITPVVSLPWDRPRTATANLRGASVSVELDESVHTGLAAIARENNATLFMVLHAVLGVLLSRMSGSRSFAVGTPIAGRGHEALDGLVGMFVNTLALRTDVDPDATFAELLTALRETDLRAFANSDVPFERVVDTIAPDRNAGYTPLFQTVLSVEPHGEARFELPNLVVEPVSGFEPTAKFDLQVTVETQHADGNSGTGTLNVEWVYAADLFDESTVASLAERFARIAGAVAATPAVVVGDIDVLDAAERAALTETPQTADSTVAPVRSDLTLPQVLTSAVDADPDAPALSSDGVETTYRQLDEQSSRMARVLIERGVRPGVVVGVSVTGDVAAVVTRWAVAKAGGAVAPITTSNSSDVLERAGASVLVLDGDDAPSSAGPATTVHLGQPDVVDAIAASSARPVTYSDRTAVLGPDSPALVSVDDGTVIDHGTLAALATSAVTEWAVAFDSRLAVPTRFDSAAAVLAGVVGVTAGAALVTDRAESAEDAADIVSAEWVTHAFLAAADIAAVDRLQPEDIEDLVAIVSVDGDSDGVEMSGVDIPVHRLPGSMGTADR</sequence>
<evidence type="ECO:0000256" key="6">
    <source>
        <dbReference type="SAM" id="MobiDB-lite"/>
    </source>
</evidence>
<keyword evidence="4" id="KW-0677">Repeat</keyword>
<dbReference type="SMART" id="SM00823">
    <property type="entry name" value="PKS_PP"/>
    <property type="match status" value="6"/>
</dbReference>
<proteinExistence type="predicted"/>
<dbReference type="CDD" id="cd19540">
    <property type="entry name" value="LCL_NRPS-like"/>
    <property type="match status" value="5"/>
</dbReference>
<dbReference type="InterPro" id="IPR010060">
    <property type="entry name" value="NRPS_synth"/>
</dbReference>